<dbReference type="CDD" id="cd00156">
    <property type="entry name" value="REC"/>
    <property type="match status" value="1"/>
</dbReference>
<evidence type="ECO:0000259" key="5">
    <source>
        <dbReference type="PROSITE" id="PS50887"/>
    </source>
</evidence>
<dbReference type="NCBIfam" id="TIGR00254">
    <property type="entry name" value="GGDEF"/>
    <property type="match status" value="1"/>
</dbReference>
<feature type="domain" description="GGDEF" evidence="5">
    <location>
        <begin position="283"/>
        <end position="415"/>
    </location>
</feature>
<dbReference type="EMBL" id="JH597773">
    <property type="protein sequence ID" value="EHQ07668.1"/>
    <property type="molecule type" value="Genomic_DNA"/>
</dbReference>
<dbReference type="PANTHER" id="PTHR45138:SF9">
    <property type="entry name" value="DIGUANYLATE CYCLASE DGCM-RELATED"/>
    <property type="match status" value="1"/>
</dbReference>
<dbReference type="PROSITE" id="PS50887">
    <property type="entry name" value="GGDEF"/>
    <property type="match status" value="1"/>
</dbReference>
<dbReference type="RefSeq" id="WP_002773717.1">
    <property type="nucleotide sequence ID" value="NZ_JH597773.1"/>
</dbReference>
<dbReference type="HOGENOM" id="CLU_000445_11_28_12"/>
<organism evidence="6 7">
    <name type="scientific">Leptonema illini DSM 21528</name>
    <dbReference type="NCBI Taxonomy" id="929563"/>
    <lineage>
        <taxon>Bacteria</taxon>
        <taxon>Pseudomonadati</taxon>
        <taxon>Spirochaetota</taxon>
        <taxon>Spirochaetia</taxon>
        <taxon>Leptospirales</taxon>
        <taxon>Leptospiraceae</taxon>
        <taxon>Leptonema</taxon>
    </lineage>
</organism>
<dbReference type="Gene3D" id="3.30.70.270">
    <property type="match status" value="1"/>
</dbReference>
<dbReference type="GO" id="GO:0043709">
    <property type="term" value="P:cell adhesion involved in single-species biofilm formation"/>
    <property type="evidence" value="ECO:0007669"/>
    <property type="project" value="TreeGrafter"/>
</dbReference>
<evidence type="ECO:0000313" key="6">
    <source>
        <dbReference type="EMBL" id="EHQ07668.1"/>
    </source>
</evidence>
<evidence type="ECO:0000313" key="7">
    <source>
        <dbReference type="Proteomes" id="UP000005737"/>
    </source>
</evidence>
<dbReference type="Proteomes" id="UP000005737">
    <property type="component" value="Unassembled WGS sequence"/>
</dbReference>
<keyword evidence="7" id="KW-1185">Reference proteome</keyword>
<reference evidence="6 7" key="1">
    <citation type="submission" date="2011-10" db="EMBL/GenBank/DDBJ databases">
        <title>The Improved High-Quality Draft genome of Leptonema illini DSM 21528.</title>
        <authorList>
            <consortium name="US DOE Joint Genome Institute (JGI-PGF)"/>
            <person name="Lucas S."/>
            <person name="Copeland A."/>
            <person name="Lapidus A."/>
            <person name="Glavina del Rio T."/>
            <person name="Dalin E."/>
            <person name="Tice H."/>
            <person name="Bruce D."/>
            <person name="Goodwin L."/>
            <person name="Pitluck S."/>
            <person name="Peters L."/>
            <person name="Mikhailova N."/>
            <person name="Held B."/>
            <person name="Kyrpides N."/>
            <person name="Mavromatis K."/>
            <person name="Ivanova N."/>
            <person name="Markowitz V."/>
            <person name="Cheng J.-F."/>
            <person name="Hugenholtz P."/>
            <person name="Woyke T."/>
            <person name="Wu D."/>
            <person name="Gronow S."/>
            <person name="Wellnitz S."/>
            <person name="Brambilla E.-M."/>
            <person name="Klenk H.-P."/>
            <person name="Eisen J.A."/>
        </authorList>
    </citation>
    <scope>NUCLEOTIDE SEQUENCE [LARGE SCALE GENOMIC DNA]</scope>
    <source>
        <strain evidence="6 7">DSM 21528</strain>
    </source>
</reference>
<accession>H2CEB3</accession>
<dbReference type="GO" id="GO:0005886">
    <property type="term" value="C:plasma membrane"/>
    <property type="evidence" value="ECO:0007669"/>
    <property type="project" value="TreeGrafter"/>
</dbReference>
<protein>
    <recommendedName>
        <fullName evidence="1">diguanylate cyclase</fullName>
        <ecNumber evidence="1">2.7.7.65</ecNumber>
    </recommendedName>
</protein>
<dbReference type="InterPro" id="IPR001789">
    <property type="entry name" value="Sig_transdc_resp-reg_receiver"/>
</dbReference>
<comment type="caution">
    <text evidence="3">Lacks conserved residue(s) required for the propagation of feature annotation.</text>
</comment>
<dbReference type="GO" id="GO:1902201">
    <property type="term" value="P:negative regulation of bacterial-type flagellum-dependent cell motility"/>
    <property type="evidence" value="ECO:0007669"/>
    <property type="project" value="TreeGrafter"/>
</dbReference>
<dbReference type="EC" id="2.7.7.65" evidence="1"/>
<evidence type="ECO:0000256" key="2">
    <source>
        <dbReference type="ARBA" id="ARBA00034247"/>
    </source>
</evidence>
<dbReference type="InterPro" id="IPR029787">
    <property type="entry name" value="Nucleotide_cyclase"/>
</dbReference>
<sequence length="429" mass="47730">MSHSTHILLVEPDDTLRFTMEKQIGYFGFSVQSITSVDELRSVEEAPAVLVISLGEEEGNAAMAVSEFKFRLGHLPILFLSDKSDFETRLQIVRLGGTAFLQKPAAIHQIVEELDRLSAPAPDYEGRILFVENGNPFTDAYAKALREAGLDVYSLFDPADIDVIIDDFVPDLILLNLYYPECLGMEMAAILRQKPSNASVPIVFLSREQNLSRHLAAIQRGGDDFFIHPVDTDHLVTSLMARIRRTRVLRELTIRDAMTGLLNHSTFNERLEQAIRQHGRNSAPFAFAMVDIDNFKRINDGYGHAAGDQAIRNLARTLKQSLRPVDTLGRFGGEEFAILMPVEEPGEAFRIMDGIRQKFSRIQHSHGGHTFQCTFSCGIAMYPDFSGMAELGETADEGLYIAKDKGRNSVILIQKQNGNLLVSTGSVGN</sequence>
<dbReference type="SUPFAM" id="SSF55073">
    <property type="entry name" value="Nucleotide cyclase"/>
    <property type="match status" value="1"/>
</dbReference>
<dbReference type="SMART" id="SM00448">
    <property type="entry name" value="REC"/>
    <property type="match status" value="2"/>
</dbReference>
<dbReference type="Pfam" id="PF00990">
    <property type="entry name" value="GGDEF"/>
    <property type="match status" value="1"/>
</dbReference>
<dbReference type="PANTHER" id="PTHR45138">
    <property type="entry name" value="REGULATORY COMPONENTS OF SENSORY TRANSDUCTION SYSTEM"/>
    <property type="match status" value="1"/>
</dbReference>
<evidence type="ECO:0000259" key="4">
    <source>
        <dbReference type="PROSITE" id="PS50110"/>
    </source>
</evidence>
<dbReference type="Pfam" id="PF00072">
    <property type="entry name" value="Response_reg"/>
    <property type="match status" value="1"/>
</dbReference>
<dbReference type="InterPro" id="IPR043128">
    <property type="entry name" value="Rev_trsase/Diguanyl_cyclase"/>
</dbReference>
<dbReference type="InterPro" id="IPR011006">
    <property type="entry name" value="CheY-like_superfamily"/>
</dbReference>
<name>H2CEB3_9LEPT</name>
<feature type="domain" description="Response regulatory" evidence="4">
    <location>
        <begin position="6"/>
        <end position="118"/>
    </location>
</feature>
<dbReference type="GO" id="GO:0000160">
    <property type="term" value="P:phosphorelay signal transduction system"/>
    <property type="evidence" value="ECO:0007669"/>
    <property type="project" value="InterPro"/>
</dbReference>
<feature type="domain" description="Response regulatory" evidence="4">
    <location>
        <begin position="127"/>
        <end position="243"/>
    </location>
</feature>
<evidence type="ECO:0000256" key="3">
    <source>
        <dbReference type="PROSITE-ProRule" id="PRU00169"/>
    </source>
</evidence>
<dbReference type="SUPFAM" id="SSF52172">
    <property type="entry name" value="CheY-like"/>
    <property type="match status" value="2"/>
</dbReference>
<dbReference type="PROSITE" id="PS50110">
    <property type="entry name" value="RESPONSE_REGULATORY"/>
    <property type="match status" value="2"/>
</dbReference>
<dbReference type="AlphaFoldDB" id="H2CEB3"/>
<comment type="catalytic activity">
    <reaction evidence="2">
        <text>2 GTP = 3',3'-c-di-GMP + 2 diphosphate</text>
        <dbReference type="Rhea" id="RHEA:24898"/>
        <dbReference type="ChEBI" id="CHEBI:33019"/>
        <dbReference type="ChEBI" id="CHEBI:37565"/>
        <dbReference type="ChEBI" id="CHEBI:58805"/>
        <dbReference type="EC" id="2.7.7.65"/>
    </reaction>
</comment>
<dbReference type="SMART" id="SM00267">
    <property type="entry name" value="GGDEF"/>
    <property type="match status" value="1"/>
</dbReference>
<evidence type="ECO:0000256" key="1">
    <source>
        <dbReference type="ARBA" id="ARBA00012528"/>
    </source>
</evidence>
<dbReference type="Gene3D" id="3.40.50.2300">
    <property type="match status" value="2"/>
</dbReference>
<dbReference type="FunFam" id="3.30.70.270:FF:000001">
    <property type="entry name" value="Diguanylate cyclase domain protein"/>
    <property type="match status" value="1"/>
</dbReference>
<dbReference type="InterPro" id="IPR050469">
    <property type="entry name" value="Diguanylate_Cyclase"/>
</dbReference>
<dbReference type="GO" id="GO:0052621">
    <property type="term" value="F:diguanylate cyclase activity"/>
    <property type="evidence" value="ECO:0007669"/>
    <property type="project" value="UniProtKB-EC"/>
</dbReference>
<dbReference type="InterPro" id="IPR000160">
    <property type="entry name" value="GGDEF_dom"/>
</dbReference>
<dbReference type="CDD" id="cd01949">
    <property type="entry name" value="GGDEF"/>
    <property type="match status" value="1"/>
</dbReference>
<dbReference type="STRING" id="183.GCA_002009735_01125"/>
<proteinExistence type="predicted"/>
<gene>
    <name evidence="6" type="ORF">Lepil_3003</name>
</gene>